<dbReference type="GO" id="GO:0003677">
    <property type="term" value="F:DNA binding"/>
    <property type="evidence" value="ECO:0007669"/>
    <property type="project" value="UniProtKB-KW"/>
</dbReference>
<dbReference type="GeneID" id="25328749"/>
<feature type="compositionally biased region" description="Polar residues" evidence="3">
    <location>
        <begin position="79"/>
        <end position="93"/>
    </location>
</feature>
<dbReference type="SUPFAM" id="SSF49417">
    <property type="entry name" value="p53-like transcription factors"/>
    <property type="match status" value="1"/>
</dbReference>
<dbReference type="InterPro" id="IPR024061">
    <property type="entry name" value="NDT80_DNA-bd_dom"/>
</dbReference>
<dbReference type="GO" id="GO:0051321">
    <property type="term" value="P:meiotic cell cycle"/>
    <property type="evidence" value="ECO:0007669"/>
    <property type="project" value="TreeGrafter"/>
</dbReference>
<dbReference type="PANTHER" id="PTHR35144:SF1">
    <property type="entry name" value="PROTEIN PACG"/>
    <property type="match status" value="1"/>
</dbReference>
<dbReference type="GO" id="GO:0000228">
    <property type="term" value="C:nuclear chromosome"/>
    <property type="evidence" value="ECO:0007669"/>
    <property type="project" value="TreeGrafter"/>
</dbReference>
<dbReference type="InterPro" id="IPR037141">
    <property type="entry name" value="NDT80_DNA-bd_dom_sf"/>
</dbReference>
<feature type="region of interest" description="Disordered" evidence="3">
    <location>
        <begin position="1"/>
        <end position="34"/>
    </location>
</feature>
<evidence type="ECO:0000313" key="5">
    <source>
        <dbReference type="EMBL" id="KIW54485.1"/>
    </source>
</evidence>
<sequence>MAGSKSWNAMLASVPSPDEVPGEERSRGATRGDAIHDASLGLPLGTIEDDSLFASFDDVFDNTASYDWFVSDVSNHQSLHATPETSPLNQFRSEWSDQKRSHEPQTSGLDNSPFFSTDSRPRKASQRPNVFQNPAIDQDDQLLQFKSLSPEHRVVDCNGKSVPMSITAQLQGNFFLANSQPDGDPELTIHRRNLFRISGMISTSSKSCCVVDELGNLTALASVNVCLTATESIEGRRVEVIQVSSSKTTVPALSSAAEDSSPRAPVPIRLGLTTGAGSPGEEKALSFMWKRLQFRSSTANNGRRNGVQQKYLLKLTMKAVLATGKEICFAETESSAIIVRGRSAGLFTNRENPEQSSRKSSPAVQFPASVAATPDLAPDSRSYVLARNTNTNTPVQAHSTPLLPWSRVEALSTNRTLELRFNKTDSMPQNVSDRKRTSLERTPGSVPLVTDATAHRLEDGAATSNVNNSNKRALYGDTDGNRSMPGTSTSTPGVERLEPEPEADPLYEYFPLGLEGWMPPVDAVYRPHIAHNTLLVPDLQALFDNRVLD</sequence>
<dbReference type="AlphaFoldDB" id="A0A0D2EIQ8"/>
<name>A0A0D2EIQ8_9EURO</name>
<accession>A0A0D2EIQ8</accession>
<evidence type="ECO:0000259" key="4">
    <source>
        <dbReference type="PROSITE" id="PS51517"/>
    </source>
</evidence>
<dbReference type="Gene3D" id="2.60.40.1390">
    <property type="entry name" value="NDT80 DNA-binding domain"/>
    <property type="match status" value="1"/>
</dbReference>
<feature type="region of interest" description="Disordered" evidence="3">
    <location>
        <begin position="426"/>
        <end position="445"/>
    </location>
</feature>
<dbReference type="PROSITE" id="PS51517">
    <property type="entry name" value="NDT80"/>
    <property type="match status" value="1"/>
</dbReference>
<dbReference type="PANTHER" id="PTHR35144">
    <property type="entry name" value="MEIOSIS-SPECIFIC TRANSCRIPTION FACTOR NDT80"/>
    <property type="match status" value="1"/>
</dbReference>
<feature type="region of interest" description="Disordered" evidence="3">
    <location>
        <begin position="79"/>
        <end position="131"/>
    </location>
</feature>
<keyword evidence="1 2" id="KW-0238">DNA-binding</keyword>
<feature type="region of interest" description="Disordered" evidence="3">
    <location>
        <begin position="463"/>
        <end position="499"/>
    </location>
</feature>
<dbReference type="InterPro" id="IPR052605">
    <property type="entry name" value="Fungal_trans_regulator"/>
</dbReference>
<dbReference type="InterPro" id="IPR008967">
    <property type="entry name" value="p53-like_TF_DNA-bd_sf"/>
</dbReference>
<organism evidence="5 6">
    <name type="scientific">Exophiala xenobiotica</name>
    <dbReference type="NCBI Taxonomy" id="348802"/>
    <lineage>
        <taxon>Eukaryota</taxon>
        <taxon>Fungi</taxon>
        <taxon>Dikarya</taxon>
        <taxon>Ascomycota</taxon>
        <taxon>Pezizomycotina</taxon>
        <taxon>Eurotiomycetes</taxon>
        <taxon>Chaetothyriomycetidae</taxon>
        <taxon>Chaetothyriales</taxon>
        <taxon>Herpotrichiellaceae</taxon>
        <taxon>Exophiala</taxon>
    </lineage>
</organism>
<evidence type="ECO:0000256" key="3">
    <source>
        <dbReference type="SAM" id="MobiDB-lite"/>
    </source>
</evidence>
<evidence type="ECO:0000256" key="2">
    <source>
        <dbReference type="PROSITE-ProRule" id="PRU00850"/>
    </source>
</evidence>
<evidence type="ECO:0000256" key="1">
    <source>
        <dbReference type="ARBA" id="ARBA00023125"/>
    </source>
</evidence>
<feature type="domain" description="NDT80" evidence="4">
    <location>
        <begin position="121"/>
        <end position="351"/>
    </location>
</feature>
<dbReference type="GO" id="GO:0045944">
    <property type="term" value="P:positive regulation of transcription by RNA polymerase II"/>
    <property type="evidence" value="ECO:0007669"/>
    <property type="project" value="TreeGrafter"/>
</dbReference>
<feature type="compositionally biased region" description="Polar residues" evidence="3">
    <location>
        <begin position="104"/>
        <end position="118"/>
    </location>
</feature>
<proteinExistence type="predicted"/>
<evidence type="ECO:0000313" key="6">
    <source>
        <dbReference type="Proteomes" id="UP000054342"/>
    </source>
</evidence>
<protein>
    <recommendedName>
        <fullName evidence="4">NDT80 domain-containing protein</fullName>
    </recommendedName>
</protein>
<dbReference type="OrthoDB" id="4117572at2759"/>
<dbReference type="Proteomes" id="UP000054342">
    <property type="component" value="Unassembled WGS sequence"/>
</dbReference>
<feature type="DNA-binding region" description="NDT80" evidence="2">
    <location>
        <begin position="121"/>
        <end position="351"/>
    </location>
</feature>
<gene>
    <name evidence="5" type="ORF">PV05_06841</name>
</gene>
<dbReference type="HOGENOM" id="CLU_019472_2_0_1"/>
<keyword evidence="6" id="KW-1185">Reference proteome</keyword>
<dbReference type="Pfam" id="PF05224">
    <property type="entry name" value="NDT80_PhoG"/>
    <property type="match status" value="1"/>
</dbReference>
<dbReference type="EMBL" id="KN847320">
    <property type="protein sequence ID" value="KIW54485.1"/>
    <property type="molecule type" value="Genomic_DNA"/>
</dbReference>
<dbReference type="GO" id="GO:0003700">
    <property type="term" value="F:DNA-binding transcription factor activity"/>
    <property type="evidence" value="ECO:0007669"/>
    <property type="project" value="UniProtKB-UniRule"/>
</dbReference>
<reference evidence="5 6" key="1">
    <citation type="submission" date="2015-01" db="EMBL/GenBank/DDBJ databases">
        <title>The Genome Sequence of Exophiala xenobiotica CBS118157.</title>
        <authorList>
            <consortium name="The Broad Institute Genomics Platform"/>
            <person name="Cuomo C."/>
            <person name="de Hoog S."/>
            <person name="Gorbushina A."/>
            <person name="Stielow B."/>
            <person name="Teixiera M."/>
            <person name="Abouelleil A."/>
            <person name="Chapman S.B."/>
            <person name="Priest M."/>
            <person name="Young S.K."/>
            <person name="Wortman J."/>
            <person name="Nusbaum C."/>
            <person name="Birren B."/>
        </authorList>
    </citation>
    <scope>NUCLEOTIDE SEQUENCE [LARGE SCALE GENOMIC DNA]</scope>
    <source>
        <strain evidence="5 6">CBS 118157</strain>
    </source>
</reference>
<dbReference type="STRING" id="348802.A0A0D2EIQ8"/>
<feature type="compositionally biased region" description="Basic and acidic residues" evidence="3">
    <location>
        <begin position="94"/>
        <end position="103"/>
    </location>
</feature>
<dbReference type="RefSeq" id="XP_013315069.1">
    <property type="nucleotide sequence ID" value="XM_013459615.1"/>
</dbReference>